<evidence type="ECO:0000313" key="3">
    <source>
        <dbReference type="Proteomes" id="UP001445732"/>
    </source>
</evidence>
<accession>A0ABV1NRM5</accession>
<name>A0ABV1NRM5_9CAUL</name>
<organism evidence="2 3">
    <name type="scientific">Brevundimonas aurifodinae</name>
    <dbReference type="NCBI Taxonomy" id="1508312"/>
    <lineage>
        <taxon>Bacteria</taxon>
        <taxon>Pseudomonadati</taxon>
        <taxon>Pseudomonadota</taxon>
        <taxon>Alphaproteobacteria</taxon>
        <taxon>Caulobacterales</taxon>
        <taxon>Caulobacteraceae</taxon>
        <taxon>Brevundimonas</taxon>
    </lineage>
</organism>
<keyword evidence="1" id="KW-0175">Coiled coil</keyword>
<protein>
    <submittedName>
        <fullName evidence="2">Uncharacterized protein</fullName>
    </submittedName>
</protein>
<reference evidence="2 3" key="1">
    <citation type="submission" date="2024-06" db="EMBL/GenBank/DDBJ databases">
        <title>Brevundimonas sp. C11.</title>
        <authorList>
            <person name="Maltman C."/>
        </authorList>
    </citation>
    <scope>NUCLEOTIDE SEQUENCE [LARGE SCALE GENOMIC DNA]</scope>
    <source>
        <strain evidence="2 3">C11</strain>
    </source>
</reference>
<evidence type="ECO:0000256" key="1">
    <source>
        <dbReference type="SAM" id="Coils"/>
    </source>
</evidence>
<dbReference type="EMBL" id="JBEGDD010000012">
    <property type="protein sequence ID" value="MEQ7156254.1"/>
    <property type="molecule type" value="Genomic_DNA"/>
</dbReference>
<feature type="coiled-coil region" evidence="1">
    <location>
        <begin position="25"/>
        <end position="52"/>
    </location>
</feature>
<dbReference type="Proteomes" id="UP001445732">
    <property type="component" value="Unassembled WGS sequence"/>
</dbReference>
<gene>
    <name evidence="2" type="ORF">ABN401_13620</name>
</gene>
<evidence type="ECO:0000313" key="2">
    <source>
        <dbReference type="EMBL" id="MEQ7156254.1"/>
    </source>
</evidence>
<comment type="caution">
    <text evidence="2">The sequence shown here is derived from an EMBL/GenBank/DDBJ whole genome shotgun (WGS) entry which is preliminary data.</text>
</comment>
<proteinExistence type="predicted"/>
<keyword evidence="3" id="KW-1185">Reference proteome</keyword>
<dbReference type="RefSeq" id="WP_349685404.1">
    <property type="nucleotide sequence ID" value="NZ_JBEGDD010000012.1"/>
</dbReference>
<sequence>MSLRRLAALRDVLARFAEALDRRPEDDLRDDLDGLARRIERLEARNVDAASEQGAGA</sequence>